<dbReference type="InterPro" id="IPR007052">
    <property type="entry name" value="CS_dom"/>
</dbReference>
<gene>
    <name evidence="2" type="ORF">ACE3NQ_04045</name>
</gene>
<evidence type="ECO:0000313" key="2">
    <source>
        <dbReference type="EMBL" id="MFB5680094.1"/>
    </source>
</evidence>
<protein>
    <submittedName>
        <fullName evidence="2">Hsp20/alpha crystallin family protein</fullName>
    </submittedName>
</protein>
<evidence type="ECO:0000313" key="3">
    <source>
        <dbReference type="Proteomes" id="UP001580407"/>
    </source>
</evidence>
<comment type="caution">
    <text evidence="2">The sequence shown here is derived from an EMBL/GenBank/DDBJ whole genome shotgun (WGS) entry which is preliminary data.</text>
</comment>
<evidence type="ECO:0000259" key="1">
    <source>
        <dbReference type="Pfam" id="PF04969"/>
    </source>
</evidence>
<feature type="domain" description="CS" evidence="1">
    <location>
        <begin position="57"/>
        <end position="125"/>
    </location>
</feature>
<accession>A0ABV5B584</accession>
<dbReference type="RefSeq" id="WP_375523918.1">
    <property type="nucleotide sequence ID" value="NZ_JBHILM010000003.1"/>
</dbReference>
<dbReference type="EMBL" id="JBHILM010000003">
    <property type="protein sequence ID" value="MFB5680094.1"/>
    <property type="molecule type" value="Genomic_DNA"/>
</dbReference>
<organism evidence="2 3">
    <name type="scientific">Paenibacillus terreus</name>
    <dbReference type="NCBI Taxonomy" id="1387834"/>
    <lineage>
        <taxon>Bacteria</taxon>
        <taxon>Bacillati</taxon>
        <taxon>Bacillota</taxon>
        <taxon>Bacilli</taxon>
        <taxon>Bacillales</taxon>
        <taxon>Paenibacillaceae</taxon>
        <taxon>Paenibacillus</taxon>
    </lineage>
</organism>
<proteinExistence type="predicted"/>
<name>A0ABV5B584_9BACL</name>
<sequence>MLERFPFLPKNFTHANDDRNLSWVGDFVQKQLQKSMSTDFNIPIFGKVKNVMSCDLHETHHNLIVRLPVPDQVAADQTKVSVNRNKLRIVSPSGETQEIQLKKQVNPKRARAKYKDGVLEIQLPKLPESKNFSDIFIENENGK</sequence>
<dbReference type="CDD" id="cd06464">
    <property type="entry name" value="ACD_sHsps-like"/>
    <property type="match status" value="1"/>
</dbReference>
<dbReference type="InterPro" id="IPR008978">
    <property type="entry name" value="HSP20-like_chaperone"/>
</dbReference>
<dbReference type="SUPFAM" id="SSF49764">
    <property type="entry name" value="HSP20-like chaperones"/>
    <property type="match status" value="1"/>
</dbReference>
<dbReference type="Gene3D" id="2.60.40.790">
    <property type="match status" value="1"/>
</dbReference>
<reference evidence="2 3" key="1">
    <citation type="submission" date="2024-09" db="EMBL/GenBank/DDBJ databases">
        <authorList>
            <person name="Ruan L."/>
        </authorList>
    </citation>
    <scope>NUCLEOTIDE SEQUENCE [LARGE SCALE GENOMIC DNA]</scope>
    <source>
        <strain evidence="2 3">D33</strain>
    </source>
</reference>
<dbReference type="Pfam" id="PF04969">
    <property type="entry name" value="CS"/>
    <property type="match status" value="1"/>
</dbReference>
<dbReference type="Proteomes" id="UP001580407">
    <property type="component" value="Unassembled WGS sequence"/>
</dbReference>
<keyword evidence="3" id="KW-1185">Reference proteome</keyword>